<organism evidence="2 3">
    <name type="scientific">Lentzea atacamensis</name>
    <dbReference type="NCBI Taxonomy" id="531938"/>
    <lineage>
        <taxon>Bacteria</taxon>
        <taxon>Bacillati</taxon>
        <taxon>Actinomycetota</taxon>
        <taxon>Actinomycetes</taxon>
        <taxon>Pseudonocardiales</taxon>
        <taxon>Pseudonocardiaceae</taxon>
        <taxon>Lentzea</taxon>
    </lineage>
</organism>
<feature type="transmembrane region" description="Helical" evidence="1">
    <location>
        <begin position="57"/>
        <end position="77"/>
    </location>
</feature>
<evidence type="ECO:0000256" key="1">
    <source>
        <dbReference type="SAM" id="Phobius"/>
    </source>
</evidence>
<name>A0ABX9E0J8_9PSEU</name>
<dbReference type="Proteomes" id="UP000248714">
    <property type="component" value="Unassembled WGS sequence"/>
</dbReference>
<accession>A0ABX9E0J8</accession>
<feature type="transmembrane region" description="Helical" evidence="1">
    <location>
        <begin position="32"/>
        <end position="51"/>
    </location>
</feature>
<keyword evidence="1" id="KW-0812">Transmembrane</keyword>
<protein>
    <submittedName>
        <fullName evidence="2">Uncharacterized protein</fullName>
    </submittedName>
</protein>
<dbReference type="EMBL" id="QLTT01000012">
    <property type="protein sequence ID" value="RAS60242.1"/>
    <property type="molecule type" value="Genomic_DNA"/>
</dbReference>
<sequence length="79" mass="7936">MTSPDQPCPTCGRGPASANTHNHVLLGLRTTLIIVTAFACAGVVGVLTYLVNYNVPAAILAGLGTLGAALVGLHVLIGQ</sequence>
<comment type="caution">
    <text evidence="2">The sequence shown here is derived from an EMBL/GenBank/DDBJ whole genome shotgun (WGS) entry which is preliminary data.</text>
</comment>
<keyword evidence="1" id="KW-0472">Membrane</keyword>
<proteinExistence type="predicted"/>
<evidence type="ECO:0000313" key="2">
    <source>
        <dbReference type="EMBL" id="RAS60242.1"/>
    </source>
</evidence>
<gene>
    <name evidence="2" type="ORF">C8D87_112138</name>
</gene>
<keyword evidence="3" id="KW-1185">Reference proteome</keyword>
<evidence type="ECO:0000313" key="3">
    <source>
        <dbReference type="Proteomes" id="UP000248714"/>
    </source>
</evidence>
<reference evidence="2 3" key="1">
    <citation type="submission" date="2018-06" db="EMBL/GenBank/DDBJ databases">
        <title>Genomic Encyclopedia of Type Strains, Phase IV (KMG-IV): sequencing the most valuable type-strain genomes for metagenomic binning, comparative biology and taxonomic classification.</title>
        <authorList>
            <person name="Goeker M."/>
        </authorList>
    </citation>
    <scope>NUCLEOTIDE SEQUENCE [LARGE SCALE GENOMIC DNA]</scope>
    <source>
        <strain evidence="2 3">DSM 45479</strain>
    </source>
</reference>
<keyword evidence="1" id="KW-1133">Transmembrane helix</keyword>